<sequence>MDPHSANPHPDQLPPLTWSYAMRQRAQEVIPGVFVGPYTMARNIPTLIALGISHCVLVQSTFEARLRTPQLAQHGIQVLHMTVEESQTQNVISLFPQFSQFVNQALAIRQAALDDQGPIDDPEVLAMAQGWNVHAPLARQGNVLVMCLDGMSRGPTFVIAYIMAKYALNLSTTMQYVQTRRYCVFPSDGFRYQLMEYEPILMAQQASIQGSTAPEKKRVVDSVADSGNASTGFSDRPTRRRREDSDDES</sequence>
<dbReference type="GO" id="GO:0140096">
    <property type="term" value="F:catalytic activity, acting on a protein"/>
    <property type="evidence" value="ECO:0007669"/>
    <property type="project" value="UniProtKB-ARBA"/>
</dbReference>
<dbReference type="STRING" id="765915.A0A1Y2HY37"/>
<evidence type="ECO:0000259" key="4">
    <source>
        <dbReference type="PROSITE" id="PS50056"/>
    </source>
</evidence>
<evidence type="ECO:0000259" key="3">
    <source>
        <dbReference type="PROSITE" id="PS50054"/>
    </source>
</evidence>
<name>A0A1Y2HY37_9FUNG</name>
<organism evidence="5 6">
    <name type="scientific">Catenaria anguillulae PL171</name>
    <dbReference type="NCBI Taxonomy" id="765915"/>
    <lineage>
        <taxon>Eukaryota</taxon>
        <taxon>Fungi</taxon>
        <taxon>Fungi incertae sedis</taxon>
        <taxon>Blastocladiomycota</taxon>
        <taxon>Blastocladiomycetes</taxon>
        <taxon>Blastocladiales</taxon>
        <taxon>Catenariaceae</taxon>
        <taxon>Catenaria</taxon>
    </lineage>
</organism>
<dbReference type="Pfam" id="PF00782">
    <property type="entry name" value="DSPc"/>
    <property type="match status" value="1"/>
</dbReference>
<dbReference type="AlphaFoldDB" id="A0A1Y2HY37"/>
<keyword evidence="6" id="KW-1185">Reference proteome</keyword>
<dbReference type="SUPFAM" id="SSF52799">
    <property type="entry name" value="(Phosphotyrosine protein) phosphatases II"/>
    <property type="match status" value="1"/>
</dbReference>
<dbReference type="OrthoDB" id="2017893at2759"/>
<dbReference type="GO" id="GO:0005737">
    <property type="term" value="C:cytoplasm"/>
    <property type="evidence" value="ECO:0007669"/>
    <property type="project" value="TreeGrafter"/>
</dbReference>
<dbReference type="InterPro" id="IPR020422">
    <property type="entry name" value="TYR_PHOSPHATASE_DUAL_dom"/>
</dbReference>
<dbReference type="Proteomes" id="UP000193411">
    <property type="component" value="Unassembled WGS sequence"/>
</dbReference>
<dbReference type="GO" id="GO:1990444">
    <property type="term" value="F:F-box domain binding"/>
    <property type="evidence" value="ECO:0007669"/>
    <property type="project" value="TreeGrafter"/>
</dbReference>
<dbReference type="PROSITE" id="PS50056">
    <property type="entry name" value="TYR_PHOSPHATASE_2"/>
    <property type="match status" value="1"/>
</dbReference>
<dbReference type="PANTHER" id="PTHR46588">
    <property type="entry name" value="SERINE/THREONINE/TYROSINE-INTERACTING PROTEIN"/>
    <property type="match status" value="1"/>
</dbReference>
<gene>
    <name evidence="5" type="ORF">BCR44DRAFT_52834</name>
</gene>
<comment type="similarity">
    <text evidence="1">Belongs to the protein-tyrosine phosphatase family. Non-receptor class subfamily.</text>
</comment>
<dbReference type="GO" id="GO:0070372">
    <property type="term" value="P:regulation of ERK1 and ERK2 cascade"/>
    <property type="evidence" value="ECO:0007669"/>
    <property type="project" value="TreeGrafter"/>
</dbReference>
<evidence type="ECO:0000256" key="1">
    <source>
        <dbReference type="ARBA" id="ARBA00009649"/>
    </source>
</evidence>
<feature type="region of interest" description="Disordered" evidence="2">
    <location>
        <begin position="210"/>
        <end position="249"/>
    </location>
</feature>
<dbReference type="SMART" id="SM00195">
    <property type="entry name" value="DSPc"/>
    <property type="match status" value="1"/>
</dbReference>
<dbReference type="InterPro" id="IPR000340">
    <property type="entry name" value="Dual-sp_phosphatase_cat-dom"/>
</dbReference>
<dbReference type="InterPro" id="IPR052449">
    <property type="entry name" value="STYX-Interacting_Phosphatase"/>
</dbReference>
<accession>A0A1Y2HY37</accession>
<dbReference type="EMBL" id="MCFL01000005">
    <property type="protein sequence ID" value="ORZ39470.1"/>
    <property type="molecule type" value="Genomic_DNA"/>
</dbReference>
<dbReference type="GO" id="GO:0062026">
    <property type="term" value="P:negative regulation of SCF-dependent proteasomal ubiquitin-dependent catabolic process"/>
    <property type="evidence" value="ECO:0007669"/>
    <property type="project" value="TreeGrafter"/>
</dbReference>
<proteinExistence type="inferred from homology"/>
<evidence type="ECO:0000256" key="2">
    <source>
        <dbReference type="SAM" id="MobiDB-lite"/>
    </source>
</evidence>
<protein>
    <submittedName>
        <fullName evidence="5">Protein-tyrosine phosphatase-like protein</fullName>
    </submittedName>
</protein>
<feature type="domain" description="Tyrosine-protein phosphatase" evidence="3">
    <location>
        <begin position="25"/>
        <end position="203"/>
    </location>
</feature>
<feature type="domain" description="Tyrosine specific protein phosphatases" evidence="4">
    <location>
        <begin position="99"/>
        <end position="181"/>
    </location>
</feature>
<dbReference type="InterPro" id="IPR029021">
    <property type="entry name" value="Prot-tyrosine_phosphatase-like"/>
</dbReference>
<evidence type="ECO:0000313" key="6">
    <source>
        <dbReference type="Proteomes" id="UP000193411"/>
    </source>
</evidence>
<dbReference type="GO" id="GO:0005654">
    <property type="term" value="C:nucleoplasm"/>
    <property type="evidence" value="ECO:0007669"/>
    <property type="project" value="TreeGrafter"/>
</dbReference>
<dbReference type="InterPro" id="IPR000387">
    <property type="entry name" value="Tyr_Pase_dom"/>
</dbReference>
<comment type="caution">
    <text evidence="5">The sequence shown here is derived from an EMBL/GenBank/DDBJ whole genome shotgun (WGS) entry which is preliminary data.</text>
</comment>
<dbReference type="PANTHER" id="PTHR46588:SF1">
    <property type="entry name" value="SERINE_THREONINE_TYROSINE-INTERACTING PROTEIN"/>
    <property type="match status" value="1"/>
</dbReference>
<evidence type="ECO:0000313" key="5">
    <source>
        <dbReference type="EMBL" id="ORZ39470.1"/>
    </source>
</evidence>
<dbReference type="Gene3D" id="3.90.190.10">
    <property type="entry name" value="Protein tyrosine phosphatase superfamily"/>
    <property type="match status" value="1"/>
</dbReference>
<dbReference type="PROSITE" id="PS50054">
    <property type="entry name" value="TYR_PHOSPHATASE_DUAL"/>
    <property type="match status" value="1"/>
</dbReference>
<reference evidence="5 6" key="1">
    <citation type="submission" date="2016-07" db="EMBL/GenBank/DDBJ databases">
        <title>Pervasive Adenine N6-methylation of Active Genes in Fungi.</title>
        <authorList>
            <consortium name="DOE Joint Genome Institute"/>
            <person name="Mondo S.J."/>
            <person name="Dannebaum R.O."/>
            <person name="Kuo R.C."/>
            <person name="Labutti K."/>
            <person name="Haridas S."/>
            <person name="Kuo A."/>
            <person name="Salamov A."/>
            <person name="Ahrendt S.R."/>
            <person name="Lipzen A."/>
            <person name="Sullivan W."/>
            <person name="Andreopoulos W.B."/>
            <person name="Clum A."/>
            <person name="Lindquist E."/>
            <person name="Daum C."/>
            <person name="Ramamoorthy G.K."/>
            <person name="Gryganskyi A."/>
            <person name="Culley D."/>
            <person name="Magnuson J.K."/>
            <person name="James T.Y."/>
            <person name="O'Malley M.A."/>
            <person name="Stajich J.E."/>
            <person name="Spatafora J.W."/>
            <person name="Visel A."/>
            <person name="Grigoriev I.V."/>
        </authorList>
    </citation>
    <scope>NUCLEOTIDE SEQUENCE [LARGE SCALE GENOMIC DNA]</scope>
    <source>
        <strain evidence="5 6">PL171</strain>
    </source>
</reference>